<dbReference type="PANTHER" id="PTHR36508">
    <property type="entry name" value="PROTEIN SLYX"/>
    <property type="match status" value="1"/>
</dbReference>
<dbReference type="OrthoDB" id="5771733at2"/>
<feature type="region of interest" description="Disordered" evidence="2">
    <location>
        <begin position="54"/>
        <end position="73"/>
    </location>
</feature>
<dbReference type="PANTHER" id="PTHR36508:SF1">
    <property type="entry name" value="PROTEIN SLYX"/>
    <property type="match status" value="1"/>
</dbReference>
<dbReference type="eggNOG" id="COG2900">
    <property type="taxonomic scope" value="Bacteria"/>
</dbReference>
<dbReference type="HAMAP" id="MF_00715">
    <property type="entry name" value="SlyX"/>
    <property type="match status" value="1"/>
</dbReference>
<dbReference type="AlphaFoldDB" id="I3DDT0"/>
<sequence length="73" mass="8642">MQNSSKLEQRIAELEMKITFQEGVLEELNEALVQQQFMMDKMHFQLRHLANKLKDMQPSNVARQSEETPPPHY</sequence>
<dbReference type="InterPro" id="IPR007236">
    <property type="entry name" value="SlyX"/>
</dbReference>
<proteinExistence type="inferred from homology"/>
<keyword evidence="4" id="KW-1185">Reference proteome</keyword>
<comment type="similarity">
    <text evidence="1">Belongs to the SlyX family.</text>
</comment>
<reference evidence="3 4" key="1">
    <citation type="submission" date="2012-03" db="EMBL/GenBank/DDBJ databases">
        <authorList>
            <person name="Harkins D.M."/>
            <person name="Madupu R."/>
            <person name="Durkin A.S."/>
            <person name="Torralba M."/>
            <person name="Methe B."/>
            <person name="Sutton G.G."/>
            <person name="Nelson K.E."/>
        </authorList>
    </citation>
    <scope>NUCLEOTIDE SEQUENCE [LARGE SCALE GENOMIC DNA]</scope>
    <source>
        <strain evidence="3 4">CCUG 2042</strain>
    </source>
</reference>
<gene>
    <name evidence="1" type="primary">slyX</name>
    <name evidence="3" type="ORF">HMPREF1052_2078</name>
</gene>
<dbReference type="EMBL" id="AJSX01000025">
    <property type="protein sequence ID" value="EIJ69873.1"/>
    <property type="molecule type" value="Genomic_DNA"/>
</dbReference>
<accession>I3DDT0</accession>
<evidence type="ECO:0000256" key="2">
    <source>
        <dbReference type="SAM" id="MobiDB-lite"/>
    </source>
</evidence>
<dbReference type="NCBIfam" id="NF002556">
    <property type="entry name" value="PRK02119.1"/>
    <property type="match status" value="1"/>
</dbReference>
<dbReference type="Gene3D" id="1.20.5.300">
    <property type="match status" value="1"/>
</dbReference>
<evidence type="ECO:0000313" key="4">
    <source>
        <dbReference type="Proteomes" id="UP000006457"/>
    </source>
</evidence>
<comment type="caution">
    <text evidence="3">The sequence shown here is derived from an EMBL/GenBank/DDBJ whole genome shotgun (WGS) entry which is preliminary data.</text>
</comment>
<organism evidence="3 4">
    <name type="scientific">Pasteurella bettyae CCUG 2042</name>
    <dbReference type="NCBI Taxonomy" id="1095749"/>
    <lineage>
        <taxon>Bacteria</taxon>
        <taxon>Pseudomonadati</taxon>
        <taxon>Pseudomonadota</taxon>
        <taxon>Gammaproteobacteria</taxon>
        <taxon>Pasteurellales</taxon>
        <taxon>Pasteurellaceae</taxon>
        <taxon>Pasteurella</taxon>
    </lineage>
</organism>
<name>I3DDT0_9PAST</name>
<evidence type="ECO:0000313" key="3">
    <source>
        <dbReference type="EMBL" id="EIJ69873.1"/>
    </source>
</evidence>
<dbReference type="Pfam" id="PF04102">
    <property type="entry name" value="SlyX"/>
    <property type="match status" value="1"/>
</dbReference>
<dbReference type="PATRIC" id="fig|1095749.3.peg.937"/>
<dbReference type="Proteomes" id="UP000006457">
    <property type="component" value="Unassembled WGS sequence"/>
</dbReference>
<protein>
    <recommendedName>
        <fullName evidence="1">Protein SlyX homolog</fullName>
    </recommendedName>
</protein>
<evidence type="ECO:0000256" key="1">
    <source>
        <dbReference type="HAMAP-Rule" id="MF_00715"/>
    </source>
</evidence>
<dbReference type="RefSeq" id="WP_005760237.1">
    <property type="nucleotide sequence ID" value="NZ_AJSX01000025.1"/>
</dbReference>